<comment type="catalytic activity">
    <reaction evidence="23 25">
        <text>DNA(n) + a 2'-deoxyribonucleoside 5'-triphosphate = DNA(n+1) + diphosphate</text>
        <dbReference type="Rhea" id="RHEA:22508"/>
        <dbReference type="Rhea" id="RHEA-COMP:17339"/>
        <dbReference type="Rhea" id="RHEA-COMP:17340"/>
        <dbReference type="ChEBI" id="CHEBI:33019"/>
        <dbReference type="ChEBI" id="CHEBI:61560"/>
        <dbReference type="ChEBI" id="CHEBI:173112"/>
        <dbReference type="EC" id="2.7.7.7"/>
    </reaction>
</comment>
<evidence type="ECO:0000256" key="14">
    <source>
        <dbReference type="ARBA" id="ARBA00022932"/>
    </source>
</evidence>
<dbReference type="Pfam" id="PF14791">
    <property type="entry name" value="DNA_pol_B_thumb"/>
    <property type="match status" value="1"/>
</dbReference>
<evidence type="ECO:0000256" key="17">
    <source>
        <dbReference type="ARBA" id="ARBA00023204"/>
    </source>
</evidence>
<dbReference type="PANTHER" id="PTHR11276">
    <property type="entry name" value="DNA POLYMERASE TYPE-X FAMILY MEMBER"/>
    <property type="match status" value="1"/>
</dbReference>
<keyword evidence="4" id="KW-0488">Methylation</keyword>
<keyword evidence="17 25" id="KW-0234">DNA repair</keyword>
<keyword evidence="10" id="KW-0479">Metal-binding</keyword>
<keyword evidence="6" id="KW-0237">DNA synthesis</keyword>
<dbReference type="FunFam" id="3.30.460.10:FF:000021">
    <property type="entry name" value="DNA polymerase beta"/>
    <property type="match status" value="1"/>
</dbReference>
<evidence type="ECO:0000256" key="1">
    <source>
        <dbReference type="ARBA" id="ARBA00001946"/>
    </source>
</evidence>
<evidence type="ECO:0000256" key="25">
    <source>
        <dbReference type="RuleBase" id="RU366014"/>
    </source>
</evidence>
<dbReference type="EC" id="2.7.7.7" evidence="25"/>
<keyword evidence="13" id="KW-0832">Ubl conjugation</keyword>
<dbReference type="Proteomes" id="UP000770661">
    <property type="component" value="Unassembled WGS sequence"/>
</dbReference>
<dbReference type="InterPro" id="IPR027421">
    <property type="entry name" value="DNA_pol_lamdba_lyase_dom_sf"/>
</dbReference>
<dbReference type="GO" id="GO:0005634">
    <property type="term" value="C:nucleus"/>
    <property type="evidence" value="ECO:0007669"/>
    <property type="project" value="UniProtKB-SubCell"/>
</dbReference>
<dbReference type="InterPro" id="IPR043519">
    <property type="entry name" value="NT_sf"/>
</dbReference>
<comment type="similarity">
    <text evidence="25">Belongs to the DNA polymerase type-X family.</text>
</comment>
<dbReference type="SMART" id="SM00483">
    <property type="entry name" value="POLXc"/>
    <property type="match status" value="1"/>
</dbReference>
<dbReference type="Gene3D" id="1.10.150.20">
    <property type="entry name" value="5' to 3' exonuclease, C-terminal subdomain"/>
    <property type="match status" value="1"/>
</dbReference>
<dbReference type="GO" id="GO:0006284">
    <property type="term" value="P:base-excision repair"/>
    <property type="evidence" value="ECO:0007669"/>
    <property type="project" value="TreeGrafter"/>
</dbReference>
<evidence type="ECO:0000256" key="8">
    <source>
        <dbReference type="ARBA" id="ARBA00022695"/>
    </source>
</evidence>
<reference evidence="28" key="1">
    <citation type="submission" date="2020-07" db="EMBL/GenBank/DDBJ databases">
        <title>The High-quality genome of the commercially important snow crab, Chionoecetes opilio.</title>
        <authorList>
            <person name="Jeong J.-H."/>
            <person name="Ryu S."/>
        </authorList>
    </citation>
    <scope>NUCLEOTIDE SEQUENCE</scope>
    <source>
        <strain evidence="28">MADBK_172401_WGS</strain>
        <tissue evidence="28">Digestive gland</tissue>
    </source>
</reference>
<evidence type="ECO:0000256" key="18">
    <source>
        <dbReference type="ARBA" id="ARBA00023239"/>
    </source>
</evidence>
<evidence type="ECO:0000313" key="29">
    <source>
        <dbReference type="Proteomes" id="UP000770661"/>
    </source>
</evidence>
<name>A0A8J4XYI1_CHIOP</name>
<dbReference type="Pfam" id="PF10391">
    <property type="entry name" value="DNA_pol_lambd_f"/>
    <property type="match status" value="1"/>
</dbReference>
<dbReference type="GO" id="GO:0140078">
    <property type="term" value="F:class I DNA-(apurinic or apyrimidinic site) endonuclease activity"/>
    <property type="evidence" value="ECO:0007669"/>
    <property type="project" value="UniProtKB-EC"/>
</dbReference>
<sequence length="423" mass="47516">MADVQRLLNQENRVITEPRQKRSLVFLSLFIVAPRTVQHLGYQRAYPHHASVLPLMYGLVVAQNLICPAIATSTTYCVSEDEEDIIICFKMSSKRKAPAADGNLNAGICDMLIELADYEKNVNRNIHKYNAYRNAAAAVAQHPTRITSGSEAKQIKGVGTKIAQKIDELIKTGKLGKLEKIRADDTTVAISLLTRVSGIGPAKARELVEQGITTIDDLCKHQDKLTHHQKIGLKYFEDFEKRIPRDEVEELEELLKRHITALDSEYVVTICGSYRRGASSSGDVDALLTHPSYTSESGKAPKKLNQVVEELKKKDLVTDVLSMGETKFMGVCVWKKGLPHRRLDIRLLPHDQYFCGVLYFTGSDIFNQNMRAHALEQGFTLNEYCVRPVGSTGVPGEALPVTCEEDVFDYLSYKYREPQQRNM</sequence>
<dbReference type="CDD" id="cd00141">
    <property type="entry name" value="NT_POLXc"/>
    <property type="match status" value="1"/>
</dbReference>
<evidence type="ECO:0000256" key="16">
    <source>
        <dbReference type="ARBA" id="ARBA00023125"/>
    </source>
</evidence>
<evidence type="ECO:0000256" key="6">
    <source>
        <dbReference type="ARBA" id="ARBA00022634"/>
    </source>
</evidence>
<evidence type="ECO:0000256" key="4">
    <source>
        <dbReference type="ARBA" id="ARBA00022481"/>
    </source>
</evidence>
<evidence type="ECO:0000256" key="20">
    <source>
        <dbReference type="ARBA" id="ARBA00044632"/>
    </source>
</evidence>
<evidence type="ECO:0000313" key="28">
    <source>
        <dbReference type="EMBL" id="KAG0717518.1"/>
    </source>
</evidence>
<keyword evidence="8 25" id="KW-0548">Nucleotidyltransferase</keyword>
<dbReference type="InterPro" id="IPR018944">
    <property type="entry name" value="DNA_pol_lambd_fingers_domain"/>
</dbReference>
<accession>A0A8J4XYI1</accession>
<evidence type="ECO:0000256" key="13">
    <source>
        <dbReference type="ARBA" id="ARBA00022843"/>
    </source>
</evidence>
<evidence type="ECO:0000259" key="27">
    <source>
        <dbReference type="SMART" id="SM00483"/>
    </source>
</evidence>
<dbReference type="InterPro" id="IPR002008">
    <property type="entry name" value="DNA_pol_X_beta-like"/>
</dbReference>
<evidence type="ECO:0000256" key="21">
    <source>
        <dbReference type="ARBA" id="ARBA00044678"/>
    </source>
</evidence>
<feature type="domain" description="Helix-hairpin-helix DNA-binding motif class 1" evidence="26">
    <location>
        <begin position="150"/>
        <end position="169"/>
    </location>
</feature>
<proteinExistence type="inferred from homology"/>
<dbReference type="FunFam" id="3.30.210.10:FF:000002">
    <property type="entry name" value="DNA polymerase"/>
    <property type="match status" value="1"/>
</dbReference>
<gene>
    <name evidence="28" type="primary">POLB</name>
    <name evidence="28" type="ORF">GWK47_054261</name>
</gene>
<comment type="function">
    <text evidence="22">Repair polymerase that plays a key role in base-excision repair. During this process, the damaged base is excised by specific DNA glycosylases, the DNA backbone is nicked at the abasic site by an apurinic/apyrimidic (AP) endonuclease, and POLB removes 5'-deoxyribose-phosphate from the preincised AP site acting as a 5'-deoxyribose-phosphate lyase (5'-dRP lyase); through its DNA polymerase activity, it adds one nucleotide to the 3' end of the arising single-nucleotide gap. Conducts 'gap-filling' DNA synthesis in a stepwise distributive fashion rather than in a processive fashion as for other DNA polymerases. It is also able to cleave sugar-phosphate bonds 3' to an intact AP site, acting as an AP lyase.</text>
</comment>
<dbReference type="InterPro" id="IPR037160">
    <property type="entry name" value="DNA_Pol_thumb_sf"/>
</dbReference>
<keyword evidence="11 25" id="KW-0227">DNA damage</keyword>
<dbReference type="GO" id="GO:0003677">
    <property type="term" value="F:DNA binding"/>
    <property type="evidence" value="ECO:0007669"/>
    <property type="project" value="UniProtKB-UniRule"/>
</dbReference>
<dbReference type="AlphaFoldDB" id="A0A8J4XYI1"/>
<evidence type="ECO:0000256" key="15">
    <source>
        <dbReference type="ARBA" id="ARBA00023053"/>
    </source>
</evidence>
<dbReference type="InterPro" id="IPR022312">
    <property type="entry name" value="DNA_pol_X"/>
</dbReference>
<keyword evidence="18" id="KW-0456">Lyase</keyword>
<evidence type="ECO:0000256" key="22">
    <source>
        <dbReference type="ARBA" id="ARBA00045548"/>
    </source>
</evidence>
<evidence type="ECO:0000256" key="5">
    <source>
        <dbReference type="ARBA" id="ARBA00022490"/>
    </source>
</evidence>
<evidence type="ECO:0000256" key="10">
    <source>
        <dbReference type="ARBA" id="ARBA00022723"/>
    </source>
</evidence>
<keyword evidence="14 25" id="KW-0239">DNA-directed DNA polymerase</keyword>
<dbReference type="InterPro" id="IPR002054">
    <property type="entry name" value="DNA-dir_DNA_pol_X"/>
</dbReference>
<dbReference type="PANTHER" id="PTHR11276:SF42">
    <property type="entry name" value="DNA POLYMERASE BETA"/>
    <property type="match status" value="1"/>
</dbReference>
<feature type="active site" description="Nucleophile; Schiff-base intermediate with DNA; for 5'-dRP lyase activity" evidence="24">
    <location>
        <position position="165"/>
    </location>
</feature>
<feature type="domain" description="Helix-hairpin-helix DNA-binding motif class 1" evidence="26">
    <location>
        <begin position="191"/>
        <end position="210"/>
    </location>
</feature>
<dbReference type="OrthoDB" id="205514at2759"/>
<dbReference type="GO" id="GO:0003887">
    <property type="term" value="F:DNA-directed DNA polymerase activity"/>
    <property type="evidence" value="ECO:0007669"/>
    <property type="project" value="UniProtKB-UniRule"/>
</dbReference>
<evidence type="ECO:0000256" key="23">
    <source>
        <dbReference type="ARBA" id="ARBA00049244"/>
    </source>
</evidence>
<keyword evidence="9" id="KW-0235">DNA replication</keyword>
<evidence type="ECO:0000256" key="11">
    <source>
        <dbReference type="ARBA" id="ARBA00022763"/>
    </source>
</evidence>
<evidence type="ECO:0000256" key="9">
    <source>
        <dbReference type="ARBA" id="ARBA00022705"/>
    </source>
</evidence>
<evidence type="ECO:0000256" key="19">
    <source>
        <dbReference type="ARBA" id="ARBA00023242"/>
    </source>
</evidence>
<dbReference type="InterPro" id="IPR028207">
    <property type="entry name" value="DNA_pol_B_palm_palm"/>
</dbReference>
<dbReference type="SMART" id="SM00278">
    <property type="entry name" value="HhH1"/>
    <property type="match status" value="2"/>
</dbReference>
<keyword evidence="19 25" id="KW-0539">Nucleus</keyword>
<evidence type="ECO:0000256" key="2">
    <source>
        <dbReference type="ARBA" id="ARBA00004123"/>
    </source>
</evidence>
<dbReference type="GO" id="GO:0046872">
    <property type="term" value="F:metal ion binding"/>
    <property type="evidence" value="ECO:0007669"/>
    <property type="project" value="UniProtKB-UniRule"/>
</dbReference>
<comment type="subcellular location">
    <subcellularLocation>
        <location evidence="3">Cytoplasm</location>
    </subcellularLocation>
    <subcellularLocation>
        <location evidence="2 25">Nucleus</location>
    </subcellularLocation>
</comment>
<keyword evidence="12" id="KW-0460">Magnesium</keyword>
<dbReference type="PRINTS" id="PR00869">
    <property type="entry name" value="DNAPOLX"/>
</dbReference>
<dbReference type="SUPFAM" id="SSF81301">
    <property type="entry name" value="Nucleotidyltransferase"/>
    <property type="match status" value="1"/>
</dbReference>
<dbReference type="SUPFAM" id="SSF47802">
    <property type="entry name" value="DNA polymerase beta, N-terminal domain-like"/>
    <property type="match status" value="1"/>
</dbReference>
<keyword evidence="16" id="KW-0238">DNA-binding</keyword>
<dbReference type="Gene3D" id="1.10.150.110">
    <property type="entry name" value="DNA polymerase beta, N-terminal domain-like"/>
    <property type="match status" value="1"/>
</dbReference>
<feature type="domain" description="DNA-directed DNA polymerase X" evidence="27">
    <location>
        <begin position="103"/>
        <end position="422"/>
    </location>
</feature>
<dbReference type="PRINTS" id="PR00870">
    <property type="entry name" value="DNAPOLXBETA"/>
</dbReference>
<comment type="caution">
    <text evidence="28">The sequence shown here is derived from an EMBL/GenBank/DDBJ whole genome shotgun (WGS) entry which is preliminary data.</text>
</comment>
<dbReference type="InterPro" id="IPR003583">
    <property type="entry name" value="Hlx-hairpin-Hlx_DNA-bd_motif"/>
</dbReference>
<dbReference type="GO" id="GO:0006303">
    <property type="term" value="P:double-strand break repair via nonhomologous end joining"/>
    <property type="evidence" value="ECO:0007669"/>
    <property type="project" value="TreeGrafter"/>
</dbReference>
<comment type="cofactor">
    <cofactor evidence="1">
        <name>Mg(2+)</name>
        <dbReference type="ChEBI" id="CHEBI:18420"/>
    </cofactor>
</comment>
<dbReference type="Gene3D" id="3.30.210.10">
    <property type="entry name" value="DNA polymerase, thumb domain"/>
    <property type="match status" value="1"/>
</dbReference>
<protein>
    <recommendedName>
        <fullName evidence="25">DNA polymerase</fullName>
        <ecNumber evidence="25">2.7.7.7</ecNumber>
    </recommendedName>
</protein>
<evidence type="ECO:0000256" key="12">
    <source>
        <dbReference type="ARBA" id="ARBA00022842"/>
    </source>
</evidence>
<evidence type="ECO:0000256" key="7">
    <source>
        <dbReference type="ARBA" id="ARBA00022679"/>
    </source>
</evidence>
<comment type="catalytic activity">
    <reaction evidence="20">
        <text>2'-deoxyribonucleotide-(2'-deoxyribose 5'-phosphate)-2'-deoxyribonucleotide-DNA = a 3'-end 2'-deoxyribonucleotide-(2,3-dehydro-2,3-deoxyribose 5'-phosphate)-DNA + a 5'-end 5'-phospho-2'-deoxyribonucleoside-DNA + H(+)</text>
        <dbReference type="Rhea" id="RHEA:66592"/>
        <dbReference type="Rhea" id="RHEA-COMP:13180"/>
        <dbReference type="Rhea" id="RHEA-COMP:16897"/>
        <dbReference type="Rhea" id="RHEA-COMP:17067"/>
        <dbReference type="ChEBI" id="CHEBI:15378"/>
        <dbReference type="ChEBI" id="CHEBI:136412"/>
        <dbReference type="ChEBI" id="CHEBI:157695"/>
        <dbReference type="ChEBI" id="CHEBI:167181"/>
        <dbReference type="EC" id="4.2.99.18"/>
    </reaction>
</comment>
<keyword evidence="5" id="KW-0963">Cytoplasm</keyword>
<keyword evidence="15" id="KW-0915">Sodium</keyword>
<dbReference type="GO" id="GO:0005737">
    <property type="term" value="C:cytoplasm"/>
    <property type="evidence" value="ECO:0007669"/>
    <property type="project" value="UniProtKB-SubCell"/>
</dbReference>
<dbReference type="EMBL" id="JACEEZ010017449">
    <property type="protein sequence ID" value="KAG0717518.1"/>
    <property type="molecule type" value="Genomic_DNA"/>
</dbReference>
<dbReference type="SUPFAM" id="SSF81585">
    <property type="entry name" value="PsbU/PolX domain-like"/>
    <property type="match status" value="1"/>
</dbReference>
<evidence type="ECO:0000259" key="26">
    <source>
        <dbReference type="SMART" id="SM00278"/>
    </source>
</evidence>
<dbReference type="FunFam" id="1.10.150.20:FF:000026">
    <property type="entry name" value="DNA polymerase beta"/>
    <property type="match status" value="1"/>
</dbReference>
<dbReference type="Pfam" id="PF14716">
    <property type="entry name" value="HHH_8"/>
    <property type="match status" value="1"/>
</dbReference>
<keyword evidence="29" id="KW-1185">Reference proteome</keyword>
<comment type="function">
    <text evidence="25">DNA polymerase that functions in several pathways of DNA repair. Involved in base excision repair (BER) responsible for repair of lesions that give rise to abasic (AP) sites in DNA. Also contributes to DNA double-strand break repair by non-homologous end joining and homologous recombination. Has both template-dependent and template-independent (terminal transferase) DNA polymerase activities. Has also a 5'-deoxyribose-5-phosphate lyase (dRP lyase) activity.</text>
</comment>
<dbReference type="Gene3D" id="3.30.460.10">
    <property type="entry name" value="Beta Polymerase, domain 2"/>
    <property type="match status" value="1"/>
</dbReference>
<comment type="catalytic activity">
    <reaction evidence="21">
        <text>a 5'-end 2'-deoxyribose-2'-deoxyribonucleotide-DNA = (2E,4S)-4-hydroxypenten-2-al-5-phosphate + a 5'-end 5'-phospho-2'-deoxyribonucleoside-DNA + H(+)</text>
        <dbReference type="Rhea" id="RHEA:76255"/>
        <dbReference type="Rhea" id="RHEA-COMP:13180"/>
        <dbReference type="Rhea" id="RHEA-COMP:18657"/>
        <dbReference type="ChEBI" id="CHEBI:15378"/>
        <dbReference type="ChEBI" id="CHEBI:136412"/>
        <dbReference type="ChEBI" id="CHEBI:195194"/>
        <dbReference type="ChEBI" id="CHEBI:195195"/>
    </reaction>
</comment>
<dbReference type="Pfam" id="PF14792">
    <property type="entry name" value="DNA_pol_B_palm"/>
    <property type="match status" value="1"/>
</dbReference>
<organism evidence="28 29">
    <name type="scientific">Chionoecetes opilio</name>
    <name type="common">Atlantic snow crab</name>
    <name type="synonym">Cancer opilio</name>
    <dbReference type="NCBI Taxonomy" id="41210"/>
    <lineage>
        <taxon>Eukaryota</taxon>
        <taxon>Metazoa</taxon>
        <taxon>Ecdysozoa</taxon>
        <taxon>Arthropoda</taxon>
        <taxon>Crustacea</taxon>
        <taxon>Multicrustacea</taxon>
        <taxon>Malacostraca</taxon>
        <taxon>Eumalacostraca</taxon>
        <taxon>Eucarida</taxon>
        <taxon>Decapoda</taxon>
        <taxon>Pleocyemata</taxon>
        <taxon>Brachyura</taxon>
        <taxon>Eubrachyura</taxon>
        <taxon>Majoidea</taxon>
        <taxon>Majidae</taxon>
        <taxon>Chionoecetes</taxon>
    </lineage>
</organism>
<evidence type="ECO:0000256" key="24">
    <source>
        <dbReference type="PIRSR" id="PIRSR622312-50"/>
    </source>
</evidence>
<evidence type="ECO:0000256" key="3">
    <source>
        <dbReference type="ARBA" id="ARBA00004496"/>
    </source>
</evidence>
<dbReference type="InterPro" id="IPR029398">
    <property type="entry name" value="PolB_thumb"/>
</dbReference>
<keyword evidence="7 25" id="KW-0808">Transferase</keyword>
<dbReference type="InterPro" id="IPR010996">
    <property type="entry name" value="HHH_MUS81"/>
</dbReference>